<gene>
    <name evidence="2" type="ORF">BJF93_06290</name>
</gene>
<dbReference type="Proteomes" id="UP000186364">
    <property type="component" value="Unassembled WGS sequence"/>
</dbReference>
<protein>
    <submittedName>
        <fullName evidence="2">Uncharacterized protein</fullName>
    </submittedName>
</protein>
<organism evidence="2 3">
    <name type="scientific">Xaviernesmea oryzae</name>
    <dbReference type="NCBI Taxonomy" id="464029"/>
    <lineage>
        <taxon>Bacteria</taxon>
        <taxon>Pseudomonadati</taxon>
        <taxon>Pseudomonadota</taxon>
        <taxon>Alphaproteobacteria</taxon>
        <taxon>Hyphomicrobiales</taxon>
        <taxon>Rhizobiaceae</taxon>
        <taxon>Rhizobium/Agrobacterium group</taxon>
        <taxon>Xaviernesmea</taxon>
    </lineage>
</organism>
<evidence type="ECO:0000313" key="2">
    <source>
        <dbReference type="EMBL" id="OLP58228.1"/>
    </source>
</evidence>
<sequence>MMKRPRQKEQRTAAKARLKHVAQTAQQIDDNDCAIQNGAQGSRPQRALQHEAILIRAHVHRSAVPIMALSGRTTRLGSSPGSTPILIARPLQALCDEDGLRA</sequence>
<name>A0A1Q9AS65_9HYPH</name>
<feature type="region of interest" description="Disordered" evidence="1">
    <location>
        <begin position="23"/>
        <end position="44"/>
    </location>
</feature>
<proteinExistence type="predicted"/>
<accession>A0A1Q9AS65</accession>
<dbReference type="EMBL" id="MKIP01000058">
    <property type="protein sequence ID" value="OLP58228.1"/>
    <property type="molecule type" value="Genomic_DNA"/>
</dbReference>
<evidence type="ECO:0000313" key="3">
    <source>
        <dbReference type="Proteomes" id="UP000186364"/>
    </source>
</evidence>
<dbReference type="AlphaFoldDB" id="A0A1Q9AS65"/>
<comment type="caution">
    <text evidence="2">The sequence shown here is derived from an EMBL/GenBank/DDBJ whole genome shotgun (WGS) entry which is preliminary data.</text>
</comment>
<evidence type="ECO:0000256" key="1">
    <source>
        <dbReference type="SAM" id="MobiDB-lite"/>
    </source>
</evidence>
<reference evidence="2 3" key="1">
    <citation type="submission" date="2016-09" db="EMBL/GenBank/DDBJ databases">
        <title>Rhizobium sp. nov., a novel species isolated from the rice rhizosphere.</title>
        <authorList>
            <person name="Zhao J."/>
            <person name="Zhang X."/>
        </authorList>
    </citation>
    <scope>NUCLEOTIDE SEQUENCE [LARGE SCALE GENOMIC DNA]</scope>
    <source>
        <strain evidence="2 3">1.7048</strain>
    </source>
</reference>
<keyword evidence="3" id="KW-1185">Reference proteome</keyword>